<dbReference type="HOGENOM" id="CLU_946200_0_0_6"/>
<dbReference type="InterPro" id="IPR052710">
    <property type="entry name" value="CAAX_protease"/>
</dbReference>
<dbReference type="EMBL" id="CP003470">
    <property type="protein sequence ID" value="AGG87416.1"/>
    <property type="molecule type" value="Genomic_DNA"/>
</dbReference>
<keyword evidence="3" id="KW-0645">Protease</keyword>
<keyword evidence="4" id="KW-1185">Reference proteome</keyword>
<evidence type="ECO:0000313" key="4">
    <source>
        <dbReference type="Proteomes" id="UP000011859"/>
    </source>
</evidence>
<gene>
    <name evidence="3" type="ORF">R2APBS1_0240</name>
</gene>
<keyword evidence="3" id="KW-0378">Hydrolase</keyword>
<organism evidence="3 4">
    <name type="scientific">Rhodanobacter denitrificans</name>
    <dbReference type="NCBI Taxonomy" id="666685"/>
    <lineage>
        <taxon>Bacteria</taxon>
        <taxon>Pseudomonadati</taxon>
        <taxon>Pseudomonadota</taxon>
        <taxon>Gammaproteobacteria</taxon>
        <taxon>Lysobacterales</taxon>
        <taxon>Rhodanobacteraceae</taxon>
        <taxon>Rhodanobacter</taxon>
    </lineage>
</organism>
<dbReference type="Proteomes" id="UP000011859">
    <property type="component" value="Chromosome"/>
</dbReference>
<dbReference type="PANTHER" id="PTHR36435:SF1">
    <property type="entry name" value="CAAX AMINO TERMINAL PROTEASE FAMILY PROTEIN"/>
    <property type="match status" value="1"/>
</dbReference>
<reference evidence="3 4" key="1">
    <citation type="submission" date="2012-04" db="EMBL/GenBank/DDBJ databases">
        <title>Complete genome of Rhodanobacter sp. 2APBS1.</title>
        <authorList>
            <consortium name="US DOE Joint Genome Institute"/>
            <person name="Huntemann M."/>
            <person name="Wei C.-L."/>
            <person name="Han J."/>
            <person name="Detter J.C."/>
            <person name="Han C."/>
            <person name="Tapia R."/>
            <person name="Munk A.C.C."/>
            <person name="Chen A."/>
            <person name="Krypides N."/>
            <person name="Mavromatis K."/>
            <person name="Markowitz V."/>
            <person name="Szeto E."/>
            <person name="Ivanova N."/>
            <person name="Mikhailova N."/>
            <person name="Ovchinnikova G."/>
            <person name="Pagani I."/>
            <person name="Pati A."/>
            <person name="Goodwin L."/>
            <person name="Peters L."/>
            <person name="Pitluck S."/>
            <person name="Woyke T."/>
            <person name="Prakash O."/>
            <person name="Elkins J."/>
            <person name="Brown S."/>
            <person name="Palumbo A."/>
            <person name="Hemme C."/>
            <person name="Zhou J."/>
            <person name="Watson D."/>
            <person name="Jardine P."/>
            <person name="Kostka J."/>
            <person name="Green S."/>
        </authorList>
    </citation>
    <scope>NUCLEOTIDE SEQUENCE [LARGE SCALE GENOMIC DNA]</scope>
    <source>
        <strain evidence="3 4">2APBS1</strain>
    </source>
</reference>
<feature type="transmembrane region" description="Helical" evidence="1">
    <location>
        <begin position="51"/>
        <end position="73"/>
    </location>
</feature>
<feature type="transmembrane region" description="Helical" evidence="1">
    <location>
        <begin position="191"/>
        <end position="214"/>
    </location>
</feature>
<protein>
    <submittedName>
        <fullName evidence="3">CAAX amino terminal protease family</fullName>
    </submittedName>
</protein>
<keyword evidence="1" id="KW-0812">Transmembrane</keyword>
<dbReference type="eggNOG" id="COG1266">
    <property type="taxonomic scope" value="Bacteria"/>
</dbReference>
<dbReference type="GO" id="GO:0004175">
    <property type="term" value="F:endopeptidase activity"/>
    <property type="evidence" value="ECO:0007669"/>
    <property type="project" value="UniProtKB-ARBA"/>
</dbReference>
<keyword evidence="1" id="KW-0472">Membrane</keyword>
<sequence length="294" mass="32497" precursor="true">MTGMSSWTLLAQILRPWPYRLLFFGLAIVALSVFTYRFNDKYSVPLIAAKRFGAALLGGQFLAAAATILFFGWNIGWRIHPDPVIVEDWVGAFWHFYVDDFFSKVGLGLAVLGLVLAGGVTWKSIGIRRPSLSIPSVLVIVAVAYLVLHFLVAPVSLNLWEWCLRFFGADLSQGNDGIDPLQWEVWSLRQVASQIGILGPALIVLCIGILAPVIEEMFFRGMLFTALLERLPTWGALIGQALLFAVIHLDLVRLPYLIVLGLVLGYLVKRTSSLLPAVLLHIIINVLSLIAVMT</sequence>
<evidence type="ECO:0000256" key="1">
    <source>
        <dbReference type="SAM" id="Phobius"/>
    </source>
</evidence>
<feature type="transmembrane region" description="Helical" evidence="1">
    <location>
        <begin position="132"/>
        <end position="152"/>
    </location>
</feature>
<evidence type="ECO:0000313" key="3">
    <source>
        <dbReference type="EMBL" id="AGG87416.1"/>
    </source>
</evidence>
<proteinExistence type="predicted"/>
<feature type="domain" description="CAAX prenyl protease 2/Lysostaphin resistance protein A-like" evidence="2">
    <location>
        <begin position="200"/>
        <end position="287"/>
    </location>
</feature>
<dbReference type="GO" id="GO:0080120">
    <property type="term" value="P:CAAX-box protein maturation"/>
    <property type="evidence" value="ECO:0007669"/>
    <property type="project" value="UniProtKB-ARBA"/>
</dbReference>
<name>M4NHW5_9GAMM</name>
<dbReference type="AlphaFoldDB" id="M4NHW5"/>
<dbReference type="InterPro" id="IPR003675">
    <property type="entry name" value="Rce1/LyrA-like_dom"/>
</dbReference>
<feature type="transmembrane region" description="Helical" evidence="1">
    <location>
        <begin position="101"/>
        <end position="120"/>
    </location>
</feature>
<keyword evidence="1" id="KW-1133">Transmembrane helix</keyword>
<accession>M4NHW5</accession>
<dbReference type="STRING" id="666685.R2APBS1_0240"/>
<dbReference type="Pfam" id="PF02517">
    <property type="entry name" value="Rce1-like"/>
    <property type="match status" value="1"/>
</dbReference>
<dbReference type="GO" id="GO:0006508">
    <property type="term" value="P:proteolysis"/>
    <property type="evidence" value="ECO:0007669"/>
    <property type="project" value="UniProtKB-KW"/>
</dbReference>
<dbReference type="KEGG" id="rhd:R2APBS1_0240"/>
<dbReference type="PANTHER" id="PTHR36435">
    <property type="entry name" value="SLR1288 PROTEIN"/>
    <property type="match status" value="1"/>
</dbReference>
<feature type="transmembrane region" description="Helical" evidence="1">
    <location>
        <begin position="235"/>
        <end position="268"/>
    </location>
</feature>
<feature type="transmembrane region" description="Helical" evidence="1">
    <location>
        <begin position="20"/>
        <end position="39"/>
    </location>
</feature>
<evidence type="ECO:0000259" key="2">
    <source>
        <dbReference type="Pfam" id="PF02517"/>
    </source>
</evidence>
<feature type="transmembrane region" description="Helical" evidence="1">
    <location>
        <begin position="274"/>
        <end position="293"/>
    </location>
</feature>